<dbReference type="AlphaFoldDB" id="A0A060N620"/>
<reference evidence="1" key="1">
    <citation type="submission" date="2013-10" db="EMBL/GenBank/DDBJ databases">
        <title>Draft genome sequence of Clostridium botulinum type B strain Osaka05.</title>
        <authorList>
            <person name="Sakaguchi Y."/>
            <person name="Hosomi K."/>
            <person name="Uchiyama J."/>
            <person name="Ogura Y."/>
            <person name="Sakaguchi M."/>
            <person name="Kohda T."/>
            <person name="Mukamoto M."/>
            <person name="Misawa N."/>
            <person name="Matsuzaki S."/>
            <person name="Hayashi T."/>
            <person name="Kozaki S."/>
        </authorList>
    </citation>
    <scope>NUCLEOTIDE SEQUENCE</scope>
    <source>
        <strain evidence="1">Osaka05</strain>
    </source>
</reference>
<proteinExistence type="predicted"/>
<evidence type="ECO:0000313" key="1">
    <source>
        <dbReference type="EMBL" id="BAO05010.1"/>
    </source>
</evidence>
<accession>A0A060N620</accession>
<dbReference type="Proteomes" id="UP000054164">
    <property type="component" value="Unassembled WGS sequence"/>
</dbReference>
<dbReference type="RefSeq" id="WP_154219159.1">
    <property type="nucleotide sequence ID" value="NZ_BA000058.1"/>
</dbReference>
<organism evidence="1">
    <name type="scientific">Clostridium botulinum B str. Osaka05</name>
    <dbReference type="NCBI Taxonomy" id="1407017"/>
    <lineage>
        <taxon>Bacteria</taxon>
        <taxon>Bacillati</taxon>
        <taxon>Bacillota</taxon>
        <taxon>Clostridia</taxon>
        <taxon>Eubacteriales</taxon>
        <taxon>Clostridiaceae</taxon>
        <taxon>Clostridium</taxon>
    </lineage>
</organism>
<gene>
    <name evidence="1" type="ORF">CBO05P1_291</name>
</gene>
<name>A0A060N620_CLOBO</name>
<dbReference type="HOGENOM" id="CLU_3181961_0_0_9"/>
<sequence>MRFQCEECGCYEYLDKEGSGKDEIGEFEDYSCVECDHITRIYDKKE</sequence>
<dbReference type="EMBL" id="BA000058">
    <property type="protein sequence ID" value="BAO05010.1"/>
    <property type="molecule type" value="Genomic_DNA"/>
</dbReference>
<protein>
    <submittedName>
        <fullName evidence="1">Thiol:disulfide interchange protein DsbA</fullName>
    </submittedName>
</protein>